<gene>
    <name evidence="1" type="ORF">Tci_460019</name>
</gene>
<protein>
    <submittedName>
        <fullName evidence="1">Hydroquinone glucosyltransferase-like</fullName>
    </submittedName>
</protein>
<dbReference type="PANTHER" id="PTHR48045:SF11">
    <property type="entry name" value="UDP-GLYCOSYLTRANSFERASE 72B1"/>
    <property type="match status" value="1"/>
</dbReference>
<keyword evidence="1" id="KW-0808">Transferase</keyword>
<dbReference type="EMBL" id="BKCJ010218651">
    <property type="protein sequence ID" value="GEY88045.1"/>
    <property type="molecule type" value="Genomic_DNA"/>
</dbReference>
<sequence>MSEIHEYVGIAKALAAKNGYELDTNQELSQQLITHHLPSSTVKLLREGWVQEDVEINNLIALKGFKDASDGSKNLDRIIQKNGDKNFRLVPGLALKLSPKQKVEILGHGSIGGFLMHCAWNSISERVVRMDENGVVGRDEFGKCVGSLITGKDGLKMNLKVNHLKEVAATAMSQDGSSTVTVRCGSKVAPVVNVFQ</sequence>
<dbReference type="PANTHER" id="PTHR48045">
    <property type="entry name" value="UDP-GLYCOSYLTRANSFERASE 72B1"/>
    <property type="match status" value="1"/>
</dbReference>
<reference evidence="1" key="1">
    <citation type="journal article" date="2019" name="Sci. Rep.">
        <title>Draft genome of Tanacetum cinerariifolium, the natural source of mosquito coil.</title>
        <authorList>
            <person name="Yamashiro T."/>
            <person name="Shiraishi A."/>
            <person name="Satake H."/>
            <person name="Nakayama K."/>
        </authorList>
    </citation>
    <scope>NUCLEOTIDE SEQUENCE</scope>
</reference>
<proteinExistence type="predicted"/>
<organism evidence="1">
    <name type="scientific">Tanacetum cinerariifolium</name>
    <name type="common">Dalmatian daisy</name>
    <name type="synonym">Chrysanthemum cinerariifolium</name>
    <dbReference type="NCBI Taxonomy" id="118510"/>
    <lineage>
        <taxon>Eukaryota</taxon>
        <taxon>Viridiplantae</taxon>
        <taxon>Streptophyta</taxon>
        <taxon>Embryophyta</taxon>
        <taxon>Tracheophyta</taxon>
        <taxon>Spermatophyta</taxon>
        <taxon>Magnoliopsida</taxon>
        <taxon>eudicotyledons</taxon>
        <taxon>Gunneridae</taxon>
        <taxon>Pentapetalae</taxon>
        <taxon>asterids</taxon>
        <taxon>campanulids</taxon>
        <taxon>Asterales</taxon>
        <taxon>Asteraceae</taxon>
        <taxon>Asteroideae</taxon>
        <taxon>Anthemideae</taxon>
        <taxon>Anthemidinae</taxon>
        <taxon>Tanacetum</taxon>
    </lineage>
</organism>
<comment type="caution">
    <text evidence="1">The sequence shown here is derived from an EMBL/GenBank/DDBJ whole genome shotgun (WGS) entry which is preliminary data.</text>
</comment>
<accession>A0A699HVG1</accession>
<dbReference type="SUPFAM" id="SSF53756">
    <property type="entry name" value="UDP-Glycosyltransferase/glycogen phosphorylase"/>
    <property type="match status" value="1"/>
</dbReference>
<dbReference type="AlphaFoldDB" id="A0A699HVG1"/>
<evidence type="ECO:0000313" key="1">
    <source>
        <dbReference type="EMBL" id="GEY88045.1"/>
    </source>
</evidence>
<dbReference type="Gene3D" id="3.40.50.2000">
    <property type="entry name" value="Glycogen Phosphorylase B"/>
    <property type="match status" value="2"/>
</dbReference>
<name>A0A699HVG1_TANCI</name>
<dbReference type="GO" id="GO:0016740">
    <property type="term" value="F:transferase activity"/>
    <property type="evidence" value="ECO:0007669"/>
    <property type="project" value="UniProtKB-KW"/>
</dbReference>